<sequence length="142" mass="15360">MPIQTTTLNTENSHQEDHLKQNLSLVTTTVDRTGQGDHSSVTEKSKPSSAALNARIESSIKYEKDEKISPTLQSSTKNQRNPSVESPVSLQDTLVPAVFQPPLKTDTNPSINSGVKIKTQVQQKPGSHGSPPLRPVTAAPVR</sequence>
<evidence type="ECO:0000313" key="2">
    <source>
        <dbReference type="EMBL" id="CEK82379.1"/>
    </source>
</evidence>
<feature type="region of interest" description="Disordered" evidence="1">
    <location>
        <begin position="1"/>
        <end position="142"/>
    </location>
</feature>
<feature type="compositionally biased region" description="Polar residues" evidence="1">
    <location>
        <begin position="105"/>
        <end position="125"/>
    </location>
</feature>
<gene>
    <name evidence="2" type="primary">ORF131160</name>
</gene>
<feature type="compositionally biased region" description="Polar residues" evidence="1">
    <location>
        <begin position="70"/>
        <end position="92"/>
    </location>
</feature>
<organism evidence="2">
    <name type="scientific">Arion vulgaris</name>
    <dbReference type="NCBI Taxonomy" id="1028688"/>
    <lineage>
        <taxon>Eukaryota</taxon>
        <taxon>Metazoa</taxon>
        <taxon>Spiralia</taxon>
        <taxon>Lophotrochozoa</taxon>
        <taxon>Mollusca</taxon>
        <taxon>Gastropoda</taxon>
        <taxon>Heterobranchia</taxon>
        <taxon>Euthyneura</taxon>
        <taxon>Panpulmonata</taxon>
        <taxon>Eupulmonata</taxon>
        <taxon>Stylommatophora</taxon>
        <taxon>Helicina</taxon>
        <taxon>Arionoidea</taxon>
        <taxon>Arionidae</taxon>
        <taxon>Arion</taxon>
    </lineage>
</organism>
<protein>
    <submittedName>
        <fullName evidence="2">Uncharacterized protein</fullName>
    </submittedName>
</protein>
<feature type="compositionally biased region" description="Polar residues" evidence="1">
    <location>
        <begin position="1"/>
        <end position="12"/>
    </location>
</feature>
<feature type="compositionally biased region" description="Basic and acidic residues" evidence="1">
    <location>
        <begin position="58"/>
        <end position="68"/>
    </location>
</feature>
<name>A0A0B7AMX0_9EUPU</name>
<evidence type="ECO:0000256" key="1">
    <source>
        <dbReference type="SAM" id="MobiDB-lite"/>
    </source>
</evidence>
<dbReference type="EMBL" id="HACG01035514">
    <property type="protein sequence ID" value="CEK82379.1"/>
    <property type="molecule type" value="Transcribed_RNA"/>
</dbReference>
<reference evidence="2" key="1">
    <citation type="submission" date="2014-12" db="EMBL/GenBank/DDBJ databases">
        <title>Insight into the proteome of Arion vulgaris.</title>
        <authorList>
            <person name="Aradska J."/>
            <person name="Bulat T."/>
            <person name="Smidak R."/>
            <person name="Sarate P."/>
            <person name="Gangsoo J."/>
            <person name="Sialana F."/>
            <person name="Bilban M."/>
            <person name="Lubec G."/>
        </authorList>
    </citation>
    <scope>NUCLEOTIDE SEQUENCE</scope>
    <source>
        <tissue evidence="2">Skin</tissue>
    </source>
</reference>
<proteinExistence type="predicted"/>
<dbReference type="AlphaFoldDB" id="A0A0B7AMX0"/>
<feature type="non-terminal residue" evidence="2">
    <location>
        <position position="142"/>
    </location>
</feature>
<accession>A0A0B7AMX0</accession>
<feature type="compositionally biased region" description="Polar residues" evidence="1">
    <location>
        <begin position="21"/>
        <end position="39"/>
    </location>
</feature>